<dbReference type="SUPFAM" id="SSF54292">
    <property type="entry name" value="2Fe-2S ferredoxin-like"/>
    <property type="match status" value="1"/>
</dbReference>
<dbReference type="CDD" id="cd00207">
    <property type="entry name" value="fer2"/>
    <property type="match status" value="1"/>
</dbReference>
<protein>
    <submittedName>
        <fullName evidence="9">PDR/VanB family oxidoreductase</fullName>
        <ecNumber evidence="9">1.-.-.-</ecNumber>
    </submittedName>
</protein>
<keyword evidence="4 9" id="KW-0560">Oxidoreductase</keyword>
<evidence type="ECO:0000256" key="3">
    <source>
        <dbReference type="ARBA" id="ARBA00022723"/>
    </source>
</evidence>
<dbReference type="Gene3D" id="3.40.50.80">
    <property type="entry name" value="Nucleotide-binding domain of ferredoxin-NADP reductase (FNR) module"/>
    <property type="match status" value="1"/>
</dbReference>
<dbReference type="Gene3D" id="2.40.30.10">
    <property type="entry name" value="Translation factors"/>
    <property type="match status" value="1"/>
</dbReference>
<evidence type="ECO:0000313" key="10">
    <source>
        <dbReference type="Proteomes" id="UP001174908"/>
    </source>
</evidence>
<keyword evidence="5" id="KW-0408">Iron</keyword>
<keyword evidence="6" id="KW-0411">Iron-sulfur</keyword>
<dbReference type="InterPro" id="IPR036010">
    <property type="entry name" value="2Fe-2S_ferredoxin-like_sf"/>
</dbReference>
<evidence type="ECO:0000256" key="2">
    <source>
        <dbReference type="ARBA" id="ARBA00022714"/>
    </source>
</evidence>
<organism evidence="9 10">
    <name type="scientific">Variovorax dokdonensis</name>
    <dbReference type="NCBI Taxonomy" id="344883"/>
    <lineage>
        <taxon>Bacteria</taxon>
        <taxon>Pseudomonadati</taxon>
        <taxon>Pseudomonadota</taxon>
        <taxon>Betaproteobacteria</taxon>
        <taxon>Burkholderiales</taxon>
        <taxon>Comamonadaceae</taxon>
        <taxon>Variovorax</taxon>
    </lineage>
</organism>
<keyword evidence="10" id="KW-1185">Reference proteome</keyword>
<dbReference type="EMBL" id="JASZYV010000003">
    <property type="protein sequence ID" value="MDM0046474.1"/>
    <property type="molecule type" value="Genomic_DNA"/>
</dbReference>
<dbReference type="InterPro" id="IPR006058">
    <property type="entry name" value="2Fe2S_fd_BS"/>
</dbReference>
<dbReference type="Proteomes" id="UP001174908">
    <property type="component" value="Unassembled WGS sequence"/>
</dbReference>
<reference evidence="9" key="1">
    <citation type="submission" date="2023-06" db="EMBL/GenBank/DDBJ databases">
        <authorList>
            <person name="Jiang Y."/>
            <person name="Liu Q."/>
        </authorList>
    </citation>
    <scope>NUCLEOTIDE SEQUENCE</scope>
    <source>
        <strain evidence="9">CGMCC 1.12089</strain>
    </source>
</reference>
<evidence type="ECO:0000259" key="7">
    <source>
        <dbReference type="PROSITE" id="PS51085"/>
    </source>
</evidence>
<gene>
    <name evidence="9" type="ORF">QTH91_18430</name>
</gene>
<name>A0ABT7NEU6_9BURK</name>
<dbReference type="CDD" id="cd06185">
    <property type="entry name" value="PDR_like"/>
    <property type="match status" value="1"/>
</dbReference>
<dbReference type="InterPro" id="IPR039261">
    <property type="entry name" value="FNR_nucleotide-bd"/>
</dbReference>
<evidence type="ECO:0000313" key="9">
    <source>
        <dbReference type="EMBL" id="MDM0046474.1"/>
    </source>
</evidence>
<evidence type="ECO:0000256" key="4">
    <source>
        <dbReference type="ARBA" id="ARBA00023002"/>
    </source>
</evidence>
<sequence>MPTPKFQARVHAMRHEAAGIISIELQPAFQDEKFPDFSAGAHIDLYLPNGLTRSYSLCTPAEDSNGSYTVGVQLDRASRGGSRFLHEQLRVGQVIDISPPRNNFALIENAPRTVLISGGIGITPLWCMLQHLLKIGRPVELIYCARSRMEGAFAKPIAALADRVPTTWHFDDERGAPPDLVALLANRGAEGHYYCCGPGPMLDAFEKACEHLGYANAHIERFAASATRPVATASRGLEVTCKKSDKSVTVAPGQSILDALIGAGLNPDHSCKEGVCGACETIVVDFDGLLEHGDSILTKKEQESGKTMMICVSRCTGEKLTLDI</sequence>
<dbReference type="SUPFAM" id="SSF52343">
    <property type="entry name" value="Ferredoxin reductase-like, C-terminal NADP-linked domain"/>
    <property type="match status" value="1"/>
</dbReference>
<dbReference type="GO" id="GO:0016491">
    <property type="term" value="F:oxidoreductase activity"/>
    <property type="evidence" value="ECO:0007669"/>
    <property type="project" value="UniProtKB-KW"/>
</dbReference>
<feature type="domain" description="FAD-binding FR-type" evidence="8">
    <location>
        <begin position="3"/>
        <end position="107"/>
    </location>
</feature>
<dbReference type="Gene3D" id="3.10.20.30">
    <property type="match status" value="1"/>
</dbReference>
<dbReference type="PRINTS" id="PR00409">
    <property type="entry name" value="PHDIOXRDTASE"/>
</dbReference>
<dbReference type="InterPro" id="IPR001433">
    <property type="entry name" value="OxRdtase_FAD/NAD-bd"/>
</dbReference>
<keyword evidence="2" id="KW-0001">2Fe-2S</keyword>
<dbReference type="InterPro" id="IPR017938">
    <property type="entry name" value="Riboflavin_synthase-like_b-brl"/>
</dbReference>
<evidence type="ECO:0000256" key="1">
    <source>
        <dbReference type="ARBA" id="ARBA00022630"/>
    </source>
</evidence>
<keyword evidence="3" id="KW-0479">Metal-binding</keyword>
<dbReference type="SUPFAM" id="SSF63380">
    <property type="entry name" value="Riboflavin synthase domain-like"/>
    <property type="match status" value="1"/>
</dbReference>
<dbReference type="Pfam" id="PF00175">
    <property type="entry name" value="NAD_binding_1"/>
    <property type="match status" value="1"/>
</dbReference>
<dbReference type="PROSITE" id="PS51085">
    <property type="entry name" value="2FE2S_FER_2"/>
    <property type="match status" value="1"/>
</dbReference>
<feature type="domain" description="2Fe-2S ferredoxin-type" evidence="7">
    <location>
        <begin position="237"/>
        <end position="324"/>
    </location>
</feature>
<evidence type="ECO:0000259" key="8">
    <source>
        <dbReference type="PROSITE" id="PS51384"/>
    </source>
</evidence>
<dbReference type="InterPro" id="IPR017927">
    <property type="entry name" value="FAD-bd_FR_type"/>
</dbReference>
<evidence type="ECO:0000256" key="5">
    <source>
        <dbReference type="ARBA" id="ARBA00023004"/>
    </source>
</evidence>
<dbReference type="Pfam" id="PF00111">
    <property type="entry name" value="Fer2"/>
    <property type="match status" value="1"/>
</dbReference>
<dbReference type="InterPro" id="IPR012675">
    <property type="entry name" value="Beta-grasp_dom_sf"/>
</dbReference>
<dbReference type="PANTHER" id="PTHR47354:SF1">
    <property type="entry name" value="CARNITINE MONOOXYGENASE REDUCTASE SUBUNIT"/>
    <property type="match status" value="1"/>
</dbReference>
<evidence type="ECO:0000256" key="6">
    <source>
        <dbReference type="ARBA" id="ARBA00023014"/>
    </source>
</evidence>
<dbReference type="EC" id="1.-.-.-" evidence="9"/>
<accession>A0ABT7NEU6</accession>
<dbReference type="PANTHER" id="PTHR47354">
    <property type="entry name" value="NADH OXIDOREDUCTASE HCR"/>
    <property type="match status" value="1"/>
</dbReference>
<dbReference type="PROSITE" id="PS51384">
    <property type="entry name" value="FAD_FR"/>
    <property type="match status" value="1"/>
</dbReference>
<dbReference type="InterPro" id="IPR050415">
    <property type="entry name" value="MRET"/>
</dbReference>
<keyword evidence="1" id="KW-0285">Flavoprotein</keyword>
<proteinExistence type="predicted"/>
<comment type="caution">
    <text evidence="9">The sequence shown here is derived from an EMBL/GenBank/DDBJ whole genome shotgun (WGS) entry which is preliminary data.</text>
</comment>
<dbReference type="InterPro" id="IPR001041">
    <property type="entry name" value="2Fe-2S_ferredoxin-type"/>
</dbReference>
<dbReference type="PROSITE" id="PS00197">
    <property type="entry name" value="2FE2S_FER_1"/>
    <property type="match status" value="1"/>
</dbReference>
<dbReference type="RefSeq" id="WP_286661540.1">
    <property type="nucleotide sequence ID" value="NZ_JASZYV010000003.1"/>
</dbReference>